<dbReference type="PANTHER" id="PTHR31571">
    <property type="entry name" value="ALTERED INHERITANCE OF MITOCHONDRIA PROTEIN 6"/>
    <property type="match status" value="1"/>
</dbReference>
<proteinExistence type="predicted"/>
<dbReference type="InterPro" id="IPR051236">
    <property type="entry name" value="HAT_RTT109-like"/>
</dbReference>
<dbReference type="GO" id="GO:0032931">
    <property type="term" value="F:histone H3K56 acetyltransferase activity"/>
    <property type="evidence" value="ECO:0007669"/>
    <property type="project" value="TreeGrafter"/>
</dbReference>
<dbReference type="InterPro" id="IPR013178">
    <property type="entry name" value="Histone_AcTrfase_Rtt109/CBP"/>
</dbReference>
<dbReference type="PANTHER" id="PTHR31571:SF2">
    <property type="entry name" value="HISTONE ACETYLTRANSFERASE RTT109"/>
    <property type="match status" value="1"/>
</dbReference>
<dbReference type="AlphaFoldDB" id="A0A397TJJ4"/>
<dbReference type="EC" id="2.3.1.48" evidence="2"/>
<keyword evidence="11" id="KW-1185">Reference proteome</keyword>
<evidence type="ECO:0000256" key="4">
    <source>
        <dbReference type="ARBA" id="ARBA00022763"/>
    </source>
</evidence>
<comment type="catalytic activity">
    <reaction evidence="9">
        <text>L-lysyl-[histone] + acetyl-CoA = N(6)-acetyl-L-lysyl-[histone] + CoA + H(+)</text>
        <dbReference type="Rhea" id="RHEA:21992"/>
        <dbReference type="Rhea" id="RHEA-COMP:9845"/>
        <dbReference type="Rhea" id="RHEA-COMP:11338"/>
        <dbReference type="ChEBI" id="CHEBI:15378"/>
        <dbReference type="ChEBI" id="CHEBI:29969"/>
        <dbReference type="ChEBI" id="CHEBI:57287"/>
        <dbReference type="ChEBI" id="CHEBI:57288"/>
        <dbReference type="ChEBI" id="CHEBI:61930"/>
        <dbReference type="EC" id="2.3.1.48"/>
    </reaction>
    <physiologicalReaction direction="left-to-right" evidence="9">
        <dbReference type="Rhea" id="RHEA:21993"/>
    </physiologicalReaction>
</comment>
<keyword evidence="6" id="KW-0805">Transcription regulation</keyword>
<accession>A0A397TJJ4</accession>
<dbReference type="GO" id="GO:0006355">
    <property type="term" value="P:regulation of DNA-templated transcription"/>
    <property type="evidence" value="ECO:0007669"/>
    <property type="project" value="InterPro"/>
</dbReference>
<evidence type="ECO:0000313" key="11">
    <source>
        <dbReference type="Proteomes" id="UP000265703"/>
    </source>
</evidence>
<evidence type="ECO:0000256" key="7">
    <source>
        <dbReference type="ARBA" id="ARBA00023163"/>
    </source>
</evidence>
<keyword evidence="5" id="KW-0007">Acetylation</keyword>
<evidence type="ECO:0000256" key="9">
    <source>
        <dbReference type="ARBA" id="ARBA00048940"/>
    </source>
</evidence>
<sequence>MTSIEAHEYYMIEEETLNIYISKVDTTGCTISAAKKIGATKQLISSYINYNLEEIKPRNKYINVHVFARSQSQYLFTKSSKNPKKHVLDDMELLKWWKKVLEQTFTDSNKQNIKKWYYIPGDAVESKARSLIKKDNDNWIYGYPYNNESKVDDVIPKFDDDAKARWLDHLNDNNENDESDNINVKDFWEMVSIGGEFSGGKIAGFFWVNIEGSKSENLKSEGYETTLLENLKKNVGGITFDEQEFIKILQKFFELEFYDDDVALKSSKDWSKIFEDFCAQKGINDGVLEFVVEQPQEIESNDGGGTNLQSNLYKRKPAENNEKVNVLSPSLIKRVKK</sequence>
<evidence type="ECO:0000256" key="8">
    <source>
        <dbReference type="ARBA" id="ARBA00023242"/>
    </source>
</evidence>
<keyword evidence="3" id="KW-0808">Transferase</keyword>
<dbReference type="SMART" id="SM01250">
    <property type="entry name" value="KAT11"/>
    <property type="match status" value="1"/>
</dbReference>
<evidence type="ECO:0000256" key="6">
    <source>
        <dbReference type="ARBA" id="ARBA00023015"/>
    </source>
</evidence>
<protein>
    <recommendedName>
        <fullName evidence="2">histone acetyltransferase</fullName>
        <ecNumber evidence="2">2.3.1.48</ecNumber>
    </recommendedName>
</protein>
<reference evidence="10 11" key="1">
    <citation type="submission" date="2018-06" db="EMBL/GenBank/DDBJ databases">
        <title>Comparative genomics reveals the genomic features of Rhizophagus irregularis, R. cerebriforme, R. diaphanum and Gigaspora rosea, and their symbiotic lifestyle signature.</title>
        <authorList>
            <person name="Morin E."/>
            <person name="San Clemente H."/>
            <person name="Chen E.C.H."/>
            <person name="De La Providencia I."/>
            <person name="Hainaut M."/>
            <person name="Kuo A."/>
            <person name="Kohler A."/>
            <person name="Murat C."/>
            <person name="Tang N."/>
            <person name="Roy S."/>
            <person name="Loubradou J."/>
            <person name="Henrissat B."/>
            <person name="Grigoriev I.V."/>
            <person name="Corradi N."/>
            <person name="Roux C."/>
            <person name="Martin F.M."/>
        </authorList>
    </citation>
    <scope>NUCLEOTIDE SEQUENCE [LARGE SCALE GENOMIC DNA]</scope>
    <source>
        <strain evidence="10 11">DAOM 227022</strain>
    </source>
</reference>
<dbReference type="PROSITE" id="PS51728">
    <property type="entry name" value="RTT109_HAT"/>
    <property type="match status" value="1"/>
</dbReference>
<dbReference type="EMBL" id="QKYT01000020">
    <property type="protein sequence ID" value="RIA98122.1"/>
    <property type="molecule type" value="Genomic_DNA"/>
</dbReference>
<dbReference type="GO" id="GO:0006974">
    <property type="term" value="P:DNA damage response"/>
    <property type="evidence" value="ECO:0007669"/>
    <property type="project" value="UniProtKB-KW"/>
</dbReference>
<keyword evidence="7" id="KW-0804">Transcription</keyword>
<evidence type="ECO:0000256" key="3">
    <source>
        <dbReference type="ARBA" id="ARBA00022679"/>
    </source>
</evidence>
<evidence type="ECO:0000256" key="2">
    <source>
        <dbReference type="ARBA" id="ARBA00013184"/>
    </source>
</evidence>
<organism evidence="10 11">
    <name type="scientific">Glomus cerebriforme</name>
    <dbReference type="NCBI Taxonomy" id="658196"/>
    <lineage>
        <taxon>Eukaryota</taxon>
        <taxon>Fungi</taxon>
        <taxon>Fungi incertae sedis</taxon>
        <taxon>Mucoromycota</taxon>
        <taxon>Glomeromycotina</taxon>
        <taxon>Glomeromycetes</taxon>
        <taxon>Glomerales</taxon>
        <taxon>Glomeraceae</taxon>
        <taxon>Glomus</taxon>
    </lineage>
</organism>
<dbReference type="STRING" id="658196.A0A397TJJ4"/>
<keyword evidence="8" id="KW-0539">Nucleus</keyword>
<evidence type="ECO:0000256" key="1">
    <source>
        <dbReference type="ARBA" id="ARBA00004123"/>
    </source>
</evidence>
<evidence type="ECO:0000313" key="10">
    <source>
        <dbReference type="EMBL" id="RIA98122.1"/>
    </source>
</evidence>
<comment type="subcellular location">
    <subcellularLocation>
        <location evidence="1">Nucleus</location>
    </subcellularLocation>
</comment>
<keyword evidence="4" id="KW-0227">DNA damage</keyword>
<dbReference type="InterPro" id="IPR016849">
    <property type="entry name" value="Rtt109"/>
</dbReference>
<evidence type="ECO:0000256" key="5">
    <source>
        <dbReference type="ARBA" id="ARBA00022990"/>
    </source>
</evidence>
<dbReference type="Proteomes" id="UP000265703">
    <property type="component" value="Unassembled WGS sequence"/>
</dbReference>
<dbReference type="GO" id="GO:0005634">
    <property type="term" value="C:nucleus"/>
    <property type="evidence" value="ECO:0007669"/>
    <property type="project" value="UniProtKB-SubCell"/>
</dbReference>
<comment type="caution">
    <text evidence="10">The sequence shown here is derived from an EMBL/GenBank/DDBJ whole genome shotgun (WGS) entry which is preliminary data.</text>
</comment>
<dbReference type="OrthoDB" id="3361892at2759"/>
<name>A0A397TJJ4_9GLOM</name>
<gene>
    <name evidence="10" type="ORF">C1645_750651</name>
</gene>
<dbReference type="Pfam" id="PF08214">
    <property type="entry name" value="HAT_KAT11"/>
    <property type="match status" value="1"/>
</dbReference>